<dbReference type="InterPro" id="IPR011701">
    <property type="entry name" value="MFS"/>
</dbReference>
<dbReference type="GO" id="GO:0005886">
    <property type="term" value="C:plasma membrane"/>
    <property type="evidence" value="ECO:0007669"/>
    <property type="project" value="UniProtKB-SubCell"/>
</dbReference>
<dbReference type="EMBL" id="AP022605">
    <property type="protein sequence ID" value="BBZ07930.1"/>
    <property type="molecule type" value="Genomic_DNA"/>
</dbReference>
<feature type="transmembrane region" description="Helical" evidence="5">
    <location>
        <begin position="377"/>
        <end position="399"/>
    </location>
</feature>
<evidence type="ECO:0000256" key="3">
    <source>
        <dbReference type="ARBA" id="ARBA00022989"/>
    </source>
</evidence>
<evidence type="ECO:0000313" key="8">
    <source>
        <dbReference type="Proteomes" id="UP000467201"/>
    </source>
</evidence>
<feature type="domain" description="Major facilitator superfamily (MFS) profile" evidence="6">
    <location>
        <begin position="220"/>
        <end position="406"/>
    </location>
</feature>
<evidence type="ECO:0000256" key="2">
    <source>
        <dbReference type="ARBA" id="ARBA00022692"/>
    </source>
</evidence>
<evidence type="ECO:0000256" key="4">
    <source>
        <dbReference type="ARBA" id="ARBA00023136"/>
    </source>
</evidence>
<organism evidence="7 8">
    <name type="scientific">Mycolicibacterium doricum</name>
    <dbReference type="NCBI Taxonomy" id="126673"/>
    <lineage>
        <taxon>Bacteria</taxon>
        <taxon>Bacillati</taxon>
        <taxon>Actinomycetota</taxon>
        <taxon>Actinomycetes</taxon>
        <taxon>Mycobacteriales</taxon>
        <taxon>Mycobacteriaceae</taxon>
        <taxon>Mycolicibacterium</taxon>
    </lineage>
</organism>
<dbReference type="Gene3D" id="1.20.1250.20">
    <property type="entry name" value="MFS general substrate transporter like domains"/>
    <property type="match status" value="2"/>
</dbReference>
<feature type="transmembrane region" description="Helical" evidence="5">
    <location>
        <begin position="177"/>
        <end position="198"/>
    </location>
</feature>
<gene>
    <name evidence="7" type="ORF">MDOR_20990</name>
</gene>
<keyword evidence="4 5" id="KW-0472">Membrane</keyword>
<keyword evidence="2 5" id="KW-0812">Transmembrane</keyword>
<protein>
    <submittedName>
        <fullName evidence="7">MFS transporter</fullName>
    </submittedName>
</protein>
<feature type="transmembrane region" description="Helical" evidence="5">
    <location>
        <begin position="25"/>
        <end position="45"/>
    </location>
</feature>
<dbReference type="InterPro" id="IPR051788">
    <property type="entry name" value="MFS_Transporter"/>
</dbReference>
<dbReference type="Proteomes" id="UP000467201">
    <property type="component" value="Chromosome"/>
</dbReference>
<dbReference type="PANTHER" id="PTHR23514:SF13">
    <property type="entry name" value="INNER MEMBRANE PROTEIN YBJJ"/>
    <property type="match status" value="1"/>
</dbReference>
<evidence type="ECO:0000259" key="6">
    <source>
        <dbReference type="PROSITE" id="PS50850"/>
    </source>
</evidence>
<comment type="subcellular location">
    <subcellularLocation>
        <location evidence="1">Cell membrane</location>
        <topology evidence="1">Multi-pass membrane protein</topology>
    </subcellularLocation>
</comment>
<dbReference type="KEGG" id="mdr:MDOR_20990"/>
<dbReference type="AlphaFoldDB" id="A0A7I7VSD1"/>
<feature type="transmembrane region" description="Helical" evidence="5">
    <location>
        <begin position="290"/>
        <end position="309"/>
    </location>
</feature>
<keyword evidence="3 5" id="KW-1133">Transmembrane helix</keyword>
<dbReference type="InterPro" id="IPR020846">
    <property type="entry name" value="MFS_dom"/>
</dbReference>
<evidence type="ECO:0000256" key="5">
    <source>
        <dbReference type="SAM" id="Phobius"/>
    </source>
</evidence>
<proteinExistence type="predicted"/>
<feature type="transmembrane region" description="Helical" evidence="5">
    <location>
        <begin position="57"/>
        <end position="80"/>
    </location>
</feature>
<feature type="transmembrane region" description="Helical" evidence="5">
    <location>
        <begin position="349"/>
        <end position="371"/>
    </location>
</feature>
<dbReference type="PROSITE" id="PS50850">
    <property type="entry name" value="MFS"/>
    <property type="match status" value="1"/>
</dbReference>
<feature type="transmembrane region" description="Helical" evidence="5">
    <location>
        <begin position="315"/>
        <end position="337"/>
    </location>
</feature>
<feature type="transmembrane region" description="Helical" evidence="5">
    <location>
        <begin position="258"/>
        <end position="278"/>
    </location>
</feature>
<dbReference type="GO" id="GO:0022857">
    <property type="term" value="F:transmembrane transporter activity"/>
    <property type="evidence" value="ECO:0007669"/>
    <property type="project" value="InterPro"/>
</dbReference>
<dbReference type="PANTHER" id="PTHR23514">
    <property type="entry name" value="BYPASS OF STOP CODON PROTEIN 6"/>
    <property type="match status" value="1"/>
</dbReference>
<feature type="transmembrane region" description="Helical" evidence="5">
    <location>
        <begin position="219"/>
        <end position="238"/>
    </location>
</feature>
<name>A0A7I7VSD1_9MYCO</name>
<evidence type="ECO:0000313" key="7">
    <source>
        <dbReference type="EMBL" id="BBZ07930.1"/>
    </source>
</evidence>
<dbReference type="Pfam" id="PF07690">
    <property type="entry name" value="MFS_1"/>
    <property type="match status" value="1"/>
</dbReference>
<accession>A0A7I7VSD1</accession>
<evidence type="ECO:0000256" key="1">
    <source>
        <dbReference type="ARBA" id="ARBA00004651"/>
    </source>
</evidence>
<dbReference type="CDD" id="cd17393">
    <property type="entry name" value="MFS_MosC_like"/>
    <property type="match status" value="1"/>
</dbReference>
<dbReference type="InterPro" id="IPR036259">
    <property type="entry name" value="MFS_trans_sf"/>
</dbReference>
<sequence>MWVSSLPMASGVLGEPAVHVRRARVAAAAQFLTNGALFANLLLRYPEIKVDLALSNTVYGITIAAFSAGAFVAGLTAATLIRRFTSARVAVAGTVAIAVFVFVAGLAPSAVLVGCALVFAGASDAVTDVAQNAHALRVQRSYGRSIINSVHAVWAAGAVVGGLMGAGAIALDIPRAVHLGVAGVVFSAVVLVAYRFMLRGSDEDDHPASLRAEGVRAGSTVYLVLAALAVIAIAGAMVEDAGSSWAALYLRDSVGAPGAIAAFGYIALAAFMFVGRLVGDRLVDRFGESAVARAGGALAAAGMGAALAFPSVPTTIAGFAAAGLGVATAIPAAMHGADQLPGLRPGTGLTILTWLLRIGFLVSPPLVGLIADSTSLRVGMLTVPLAGLVILALAGALNVRGRPARS</sequence>
<reference evidence="7 8" key="1">
    <citation type="journal article" date="2019" name="Emerg. Microbes Infect.">
        <title>Comprehensive subspecies identification of 175 nontuberculous mycobacteria species based on 7547 genomic profiles.</title>
        <authorList>
            <person name="Matsumoto Y."/>
            <person name="Kinjo T."/>
            <person name="Motooka D."/>
            <person name="Nabeya D."/>
            <person name="Jung N."/>
            <person name="Uechi K."/>
            <person name="Horii T."/>
            <person name="Iida T."/>
            <person name="Fujita J."/>
            <person name="Nakamura S."/>
        </authorList>
    </citation>
    <scope>NUCLEOTIDE SEQUENCE [LARGE SCALE GENOMIC DNA]</scope>
    <source>
        <strain evidence="7 8">JCM 12405</strain>
    </source>
</reference>
<feature type="transmembrane region" description="Helical" evidence="5">
    <location>
        <begin position="151"/>
        <end position="171"/>
    </location>
</feature>
<dbReference type="SUPFAM" id="SSF103473">
    <property type="entry name" value="MFS general substrate transporter"/>
    <property type="match status" value="1"/>
</dbReference>